<evidence type="ECO:0000313" key="2">
    <source>
        <dbReference type="EMBL" id="CAF1717906.1"/>
    </source>
</evidence>
<protein>
    <submittedName>
        <fullName evidence="2">(rape) hypothetical protein</fullName>
    </submittedName>
</protein>
<organism evidence="2">
    <name type="scientific">Brassica napus</name>
    <name type="common">Rape</name>
    <dbReference type="NCBI Taxonomy" id="3708"/>
    <lineage>
        <taxon>Eukaryota</taxon>
        <taxon>Viridiplantae</taxon>
        <taxon>Streptophyta</taxon>
        <taxon>Embryophyta</taxon>
        <taxon>Tracheophyta</taxon>
        <taxon>Spermatophyta</taxon>
        <taxon>Magnoliopsida</taxon>
        <taxon>eudicotyledons</taxon>
        <taxon>Gunneridae</taxon>
        <taxon>Pentapetalae</taxon>
        <taxon>rosids</taxon>
        <taxon>malvids</taxon>
        <taxon>Brassicales</taxon>
        <taxon>Brassicaceae</taxon>
        <taxon>Brassiceae</taxon>
        <taxon>Brassica</taxon>
    </lineage>
</organism>
<dbReference type="EMBL" id="HG994373">
    <property type="protein sequence ID" value="CAF1717906.1"/>
    <property type="molecule type" value="Genomic_DNA"/>
</dbReference>
<reference evidence="2" key="1">
    <citation type="submission" date="2021-01" db="EMBL/GenBank/DDBJ databases">
        <authorList>
            <consortium name="Genoscope - CEA"/>
            <person name="William W."/>
        </authorList>
    </citation>
    <scope>NUCLEOTIDE SEQUENCE</scope>
</reference>
<gene>
    <name evidence="2" type="ORF">DARMORV10_C09P13420.1</name>
</gene>
<proteinExistence type="predicted"/>
<dbReference type="InterPro" id="IPR003871">
    <property type="entry name" value="RFA1B/D_OB_1st"/>
</dbReference>
<accession>A0A816IT20</accession>
<dbReference type="Pfam" id="PF02721">
    <property type="entry name" value="DUF223"/>
    <property type="match status" value="1"/>
</dbReference>
<dbReference type="AlphaFoldDB" id="A0A816IT20"/>
<feature type="domain" description="Replication protein A 70 kDa DNA-binding subunit B/D first OB fold" evidence="1">
    <location>
        <begin position="9"/>
        <end position="64"/>
    </location>
</feature>
<sequence length="95" mass="10603">MASAKNMSLLKDVKAYKIGWPIRVRLPHMWKQNTRSGGETLEFITADETGVKIHASCKRTQMYMRYSWELTGRGSVGNNIWTLASCSNSSSSTGS</sequence>
<dbReference type="Proteomes" id="UP001295469">
    <property type="component" value="Chromosome C09"/>
</dbReference>
<evidence type="ECO:0000259" key="1">
    <source>
        <dbReference type="Pfam" id="PF02721"/>
    </source>
</evidence>
<dbReference type="Gene3D" id="2.40.50.140">
    <property type="entry name" value="Nucleic acid-binding proteins"/>
    <property type="match status" value="1"/>
</dbReference>
<dbReference type="InterPro" id="IPR012340">
    <property type="entry name" value="NA-bd_OB-fold"/>
</dbReference>
<name>A0A816IT20_BRANA</name>